<sequence length="317" mass="35965">MKILLKTLFILSLSTYLWSCNQQDAAELNMSSNIQEDQAVLDHIVLTNDLENGRDEDESREANYYEGNTMRLSLKERMQARFRGRFRPVGFYDCAERTVEEMEQGKIVTLYYDLGECTDVDRNFSGKIIDKISWTTNSRAHEITFENFGREGVIKNGQRHRTFMVEGVNISLESGMSYDSWTGTLKEELSIAFPASEDQEAVSETIMTDFTVEGDGQGRFRSGALSYSNSLGADFSIKILEPLYFTRQCEDAVRFPLQGVEEVTTRNGTFTINYGDGSCDTFVEITKDGVITEVDLKEVILSGKIGPRAIRQVRRAR</sequence>
<evidence type="ECO:0000313" key="3">
    <source>
        <dbReference type="Proteomes" id="UP001310022"/>
    </source>
</evidence>
<evidence type="ECO:0008006" key="4">
    <source>
        <dbReference type="Google" id="ProtNLM"/>
    </source>
</evidence>
<accession>A0AAN5AN48</accession>
<dbReference type="EMBL" id="BQKE01000005">
    <property type="protein sequence ID" value="GJM64452.1"/>
    <property type="molecule type" value="Genomic_DNA"/>
</dbReference>
<protein>
    <recommendedName>
        <fullName evidence="4">Lipoprotein</fullName>
    </recommendedName>
</protein>
<evidence type="ECO:0000256" key="1">
    <source>
        <dbReference type="SAM" id="SignalP"/>
    </source>
</evidence>
<keyword evidence="3" id="KW-1185">Reference proteome</keyword>
<proteinExistence type="predicted"/>
<feature type="chain" id="PRO_5042842176" description="Lipoprotein" evidence="1">
    <location>
        <begin position="20"/>
        <end position="317"/>
    </location>
</feature>
<dbReference type="AlphaFoldDB" id="A0AAN5AN48"/>
<reference evidence="2 3" key="1">
    <citation type="submission" date="2021-12" db="EMBL/GenBank/DDBJ databases">
        <title>Genome sequencing of bacteria with rrn-lacking chromosome and rrn-plasmid.</title>
        <authorList>
            <person name="Anda M."/>
            <person name="Iwasaki W."/>
        </authorList>
    </citation>
    <scope>NUCLEOTIDE SEQUENCE [LARGE SCALE GENOMIC DNA]</scope>
    <source>
        <strain evidence="2 3">NBRC 15940</strain>
    </source>
</reference>
<keyword evidence="1" id="KW-0732">Signal</keyword>
<organism evidence="2 3">
    <name type="scientific">Persicobacter diffluens</name>
    <dbReference type="NCBI Taxonomy" id="981"/>
    <lineage>
        <taxon>Bacteria</taxon>
        <taxon>Pseudomonadati</taxon>
        <taxon>Bacteroidota</taxon>
        <taxon>Cytophagia</taxon>
        <taxon>Cytophagales</taxon>
        <taxon>Persicobacteraceae</taxon>
        <taxon>Persicobacter</taxon>
    </lineage>
</organism>
<gene>
    <name evidence="2" type="ORF">PEDI_50040</name>
</gene>
<dbReference type="RefSeq" id="WP_338239516.1">
    <property type="nucleotide sequence ID" value="NZ_BQKE01000005.1"/>
</dbReference>
<evidence type="ECO:0000313" key="2">
    <source>
        <dbReference type="EMBL" id="GJM64452.1"/>
    </source>
</evidence>
<comment type="caution">
    <text evidence="2">The sequence shown here is derived from an EMBL/GenBank/DDBJ whole genome shotgun (WGS) entry which is preliminary data.</text>
</comment>
<name>A0AAN5AN48_9BACT</name>
<feature type="signal peptide" evidence="1">
    <location>
        <begin position="1"/>
        <end position="19"/>
    </location>
</feature>
<dbReference type="Proteomes" id="UP001310022">
    <property type="component" value="Unassembled WGS sequence"/>
</dbReference>